<feature type="region of interest" description="Disordered" evidence="1">
    <location>
        <begin position="39"/>
        <end position="68"/>
    </location>
</feature>
<evidence type="ECO:0000256" key="1">
    <source>
        <dbReference type="SAM" id="MobiDB-lite"/>
    </source>
</evidence>
<dbReference type="AlphaFoldDB" id="A0A9P4HZB0"/>
<reference evidence="2" key="1">
    <citation type="journal article" date="2020" name="Stud. Mycol.">
        <title>101 Dothideomycetes genomes: a test case for predicting lifestyles and emergence of pathogens.</title>
        <authorList>
            <person name="Haridas S."/>
            <person name="Albert R."/>
            <person name="Binder M."/>
            <person name="Bloem J."/>
            <person name="Labutti K."/>
            <person name="Salamov A."/>
            <person name="Andreopoulos B."/>
            <person name="Baker S."/>
            <person name="Barry K."/>
            <person name="Bills G."/>
            <person name="Bluhm B."/>
            <person name="Cannon C."/>
            <person name="Castanera R."/>
            <person name="Culley D."/>
            <person name="Daum C."/>
            <person name="Ezra D."/>
            <person name="Gonzalez J."/>
            <person name="Henrissat B."/>
            <person name="Kuo A."/>
            <person name="Liang C."/>
            <person name="Lipzen A."/>
            <person name="Lutzoni F."/>
            <person name="Magnuson J."/>
            <person name="Mondo S."/>
            <person name="Nolan M."/>
            <person name="Ohm R."/>
            <person name="Pangilinan J."/>
            <person name="Park H.-J."/>
            <person name="Ramirez L."/>
            <person name="Alfaro M."/>
            <person name="Sun H."/>
            <person name="Tritt A."/>
            <person name="Yoshinaga Y."/>
            <person name="Zwiers L.-H."/>
            <person name="Turgeon B."/>
            <person name="Goodwin S."/>
            <person name="Spatafora J."/>
            <person name="Crous P."/>
            <person name="Grigoriev I."/>
        </authorList>
    </citation>
    <scope>NUCLEOTIDE SEQUENCE</scope>
    <source>
        <strain evidence="2">CBS 121410</strain>
    </source>
</reference>
<evidence type="ECO:0000313" key="3">
    <source>
        <dbReference type="Proteomes" id="UP000799776"/>
    </source>
</evidence>
<dbReference type="Proteomes" id="UP000799776">
    <property type="component" value="Unassembled WGS sequence"/>
</dbReference>
<feature type="region of interest" description="Disordered" evidence="1">
    <location>
        <begin position="88"/>
        <end position="158"/>
    </location>
</feature>
<keyword evidence="3" id="KW-1185">Reference proteome</keyword>
<sequence length="158" mass="16796">MSEENKKPNRRDSKAELVNHEDGVMPTVENVIGRLATATGLKASRTQPCDDEQSPTESSTAGMARTATHKVADAASNAAGAVVETVKDVSSAVVESTSKASKKVEEDADDSLGPYYSPATCAMSDMDPLAGFVHSGGDLTSDEPLRERNRRDEPSDRK</sequence>
<accession>A0A9P4HZB0</accession>
<organism evidence="2 3">
    <name type="scientific">Saccharata proteae CBS 121410</name>
    <dbReference type="NCBI Taxonomy" id="1314787"/>
    <lineage>
        <taxon>Eukaryota</taxon>
        <taxon>Fungi</taxon>
        <taxon>Dikarya</taxon>
        <taxon>Ascomycota</taxon>
        <taxon>Pezizomycotina</taxon>
        <taxon>Dothideomycetes</taxon>
        <taxon>Dothideomycetes incertae sedis</taxon>
        <taxon>Botryosphaeriales</taxon>
        <taxon>Saccharataceae</taxon>
        <taxon>Saccharata</taxon>
    </lineage>
</organism>
<dbReference type="EMBL" id="ML978716">
    <property type="protein sequence ID" value="KAF2088613.1"/>
    <property type="molecule type" value="Genomic_DNA"/>
</dbReference>
<feature type="compositionally biased region" description="Basic and acidic residues" evidence="1">
    <location>
        <begin position="1"/>
        <end position="23"/>
    </location>
</feature>
<gene>
    <name evidence="2" type="ORF">K490DRAFT_64660</name>
</gene>
<name>A0A9P4HZB0_9PEZI</name>
<feature type="compositionally biased region" description="Basic and acidic residues" evidence="1">
    <location>
        <begin position="143"/>
        <end position="158"/>
    </location>
</feature>
<comment type="caution">
    <text evidence="2">The sequence shown here is derived from an EMBL/GenBank/DDBJ whole genome shotgun (WGS) entry which is preliminary data.</text>
</comment>
<feature type="region of interest" description="Disordered" evidence="1">
    <location>
        <begin position="1"/>
        <end position="25"/>
    </location>
</feature>
<proteinExistence type="predicted"/>
<protein>
    <submittedName>
        <fullName evidence="2">Uncharacterized protein</fullName>
    </submittedName>
</protein>
<evidence type="ECO:0000313" key="2">
    <source>
        <dbReference type="EMBL" id="KAF2088613.1"/>
    </source>
</evidence>
<dbReference type="OrthoDB" id="3797550at2759"/>